<proteinExistence type="inferred from homology"/>
<dbReference type="GO" id="GO:0008841">
    <property type="term" value="F:dihydrofolate synthase activity"/>
    <property type="evidence" value="ECO:0007669"/>
    <property type="project" value="TreeGrafter"/>
</dbReference>
<dbReference type="PROSITE" id="PS01012">
    <property type="entry name" value="FOLYLPOLYGLU_SYNT_2"/>
    <property type="match status" value="1"/>
</dbReference>
<sequence>YFKEQAVDVVLLEVGIGGLLDTTNVVTGEIAVITSVGLDHQETLGGTIAEIAQQKAGIFKKGKKAVVGPLSDD</sequence>
<evidence type="ECO:0000259" key="5">
    <source>
        <dbReference type="Pfam" id="PF08245"/>
    </source>
</evidence>
<feature type="non-terminal residue" evidence="6">
    <location>
        <position position="1"/>
    </location>
</feature>
<protein>
    <submittedName>
        <fullName evidence="6">FolC family protein</fullName>
    </submittedName>
</protein>
<comment type="similarity">
    <text evidence="1">Belongs to the folylpolyglutamate synthase family.</text>
</comment>
<evidence type="ECO:0000256" key="4">
    <source>
        <dbReference type="ARBA" id="ARBA00022840"/>
    </source>
</evidence>
<dbReference type="SUPFAM" id="SSF53623">
    <property type="entry name" value="MurD-like peptide ligases, catalytic domain"/>
    <property type="match status" value="1"/>
</dbReference>
<dbReference type="AlphaFoldDB" id="W1WWM1"/>
<feature type="domain" description="Mur ligase central" evidence="5">
    <location>
        <begin position="3"/>
        <end position="64"/>
    </location>
</feature>
<comment type="caution">
    <text evidence="6">The sequence shown here is derived from an EMBL/GenBank/DDBJ whole genome shotgun (WGS) entry which is preliminary data.</text>
</comment>
<dbReference type="Gene3D" id="3.40.1190.10">
    <property type="entry name" value="Mur-like, catalytic domain"/>
    <property type="match status" value="1"/>
</dbReference>
<dbReference type="EMBL" id="AZMM01018223">
    <property type="protein sequence ID" value="ETJ22647.1"/>
    <property type="molecule type" value="Genomic_DNA"/>
</dbReference>
<dbReference type="PANTHER" id="PTHR11136">
    <property type="entry name" value="FOLYLPOLYGLUTAMATE SYNTHASE-RELATED"/>
    <property type="match status" value="1"/>
</dbReference>
<dbReference type="InterPro" id="IPR001645">
    <property type="entry name" value="Folylpolyglutamate_synth"/>
</dbReference>
<dbReference type="GO" id="GO:0004326">
    <property type="term" value="F:tetrahydrofolylpolyglutamate synthase activity"/>
    <property type="evidence" value="ECO:0007669"/>
    <property type="project" value="InterPro"/>
</dbReference>
<evidence type="ECO:0000256" key="3">
    <source>
        <dbReference type="ARBA" id="ARBA00022741"/>
    </source>
</evidence>
<dbReference type="PANTHER" id="PTHR11136:SF0">
    <property type="entry name" value="DIHYDROFOLATE SYNTHETASE-RELATED"/>
    <property type="match status" value="1"/>
</dbReference>
<evidence type="ECO:0000256" key="2">
    <source>
        <dbReference type="ARBA" id="ARBA00022598"/>
    </source>
</evidence>
<organism evidence="6">
    <name type="scientific">human gut metagenome</name>
    <dbReference type="NCBI Taxonomy" id="408170"/>
    <lineage>
        <taxon>unclassified sequences</taxon>
        <taxon>metagenomes</taxon>
        <taxon>organismal metagenomes</taxon>
    </lineage>
</organism>
<evidence type="ECO:0000313" key="6">
    <source>
        <dbReference type="EMBL" id="ETJ22647.1"/>
    </source>
</evidence>
<dbReference type="GO" id="GO:0005524">
    <property type="term" value="F:ATP binding"/>
    <property type="evidence" value="ECO:0007669"/>
    <property type="project" value="UniProtKB-KW"/>
</dbReference>
<feature type="non-terminal residue" evidence="6">
    <location>
        <position position="73"/>
    </location>
</feature>
<gene>
    <name evidence="6" type="ORF">Q604_UNBC18223G0001</name>
</gene>
<keyword evidence="4" id="KW-0067">ATP-binding</keyword>
<accession>W1WWM1</accession>
<name>W1WWM1_9ZZZZ</name>
<keyword evidence="2" id="KW-0436">Ligase</keyword>
<reference evidence="6" key="1">
    <citation type="submission" date="2013-12" db="EMBL/GenBank/DDBJ databases">
        <title>A Varibaculum cambriense genome reconstructed from a premature infant gut community with otherwise low bacterial novelty that shifts toward anaerobic metabolism during the third week of life.</title>
        <authorList>
            <person name="Brown C.T."/>
            <person name="Sharon I."/>
            <person name="Thomas B.C."/>
            <person name="Castelle C.J."/>
            <person name="Morowitz M.J."/>
            <person name="Banfield J.F."/>
        </authorList>
    </citation>
    <scope>NUCLEOTIDE SEQUENCE</scope>
</reference>
<dbReference type="GO" id="GO:0005737">
    <property type="term" value="C:cytoplasm"/>
    <property type="evidence" value="ECO:0007669"/>
    <property type="project" value="TreeGrafter"/>
</dbReference>
<dbReference type="InterPro" id="IPR013221">
    <property type="entry name" value="Mur_ligase_cen"/>
</dbReference>
<evidence type="ECO:0000256" key="1">
    <source>
        <dbReference type="ARBA" id="ARBA00008276"/>
    </source>
</evidence>
<dbReference type="InterPro" id="IPR036565">
    <property type="entry name" value="Mur-like_cat_sf"/>
</dbReference>
<dbReference type="InterPro" id="IPR018109">
    <property type="entry name" value="Folylpolyglutamate_synth_CS"/>
</dbReference>
<keyword evidence="3" id="KW-0547">Nucleotide-binding</keyword>
<dbReference type="Pfam" id="PF08245">
    <property type="entry name" value="Mur_ligase_M"/>
    <property type="match status" value="1"/>
</dbReference>